<dbReference type="Proteomes" id="UP000051054">
    <property type="component" value="Unassembled WGS sequence"/>
</dbReference>
<organism evidence="1 2">
    <name type="scientific">Ligilactobacillus hayakitensis DSM 18933 = JCM 14209</name>
    <dbReference type="NCBI Taxonomy" id="1423755"/>
    <lineage>
        <taxon>Bacteria</taxon>
        <taxon>Bacillati</taxon>
        <taxon>Bacillota</taxon>
        <taxon>Bacilli</taxon>
        <taxon>Lactobacillales</taxon>
        <taxon>Lactobacillaceae</taxon>
        <taxon>Ligilactobacillus</taxon>
    </lineage>
</organism>
<dbReference type="InterPro" id="IPR014959">
    <property type="entry name" value="DUF1827"/>
</dbReference>
<gene>
    <name evidence="1" type="ORF">FC40_GL000139</name>
</gene>
<sequence length="96" mass="10877">MATLMMTLIDVTKSHAYQVQRVLAETPVHFIKVYTLGNSRVVYKKKEAFSEVVISNKLRDITEKELAFVIKKLFDNNSDSLDITNQGSVIDITQAN</sequence>
<dbReference type="Gene3D" id="3.40.1720.10">
    <property type="entry name" value="Streptococcus thermophilus LMG 18311 protein like"/>
    <property type="match status" value="1"/>
</dbReference>
<proteinExistence type="predicted"/>
<dbReference type="STRING" id="1423755.FC40_GL000139"/>
<protein>
    <recommendedName>
        <fullName evidence="3">DUF1827 family protein</fullName>
    </recommendedName>
</protein>
<dbReference type="PATRIC" id="fig|1423755.3.peg.151"/>
<comment type="caution">
    <text evidence="1">The sequence shown here is derived from an EMBL/GenBank/DDBJ whole genome shotgun (WGS) entry which is preliminary data.</text>
</comment>
<reference evidence="1 2" key="1">
    <citation type="journal article" date="2015" name="Genome Announc.">
        <title>Expanding the biotechnology potential of lactobacilli through comparative genomics of 213 strains and associated genera.</title>
        <authorList>
            <person name="Sun Z."/>
            <person name="Harris H.M."/>
            <person name="McCann A."/>
            <person name="Guo C."/>
            <person name="Argimon S."/>
            <person name="Zhang W."/>
            <person name="Yang X."/>
            <person name="Jeffery I.B."/>
            <person name="Cooney J.C."/>
            <person name="Kagawa T.F."/>
            <person name="Liu W."/>
            <person name="Song Y."/>
            <person name="Salvetti E."/>
            <person name="Wrobel A."/>
            <person name="Rasinkangas P."/>
            <person name="Parkhill J."/>
            <person name="Rea M.C."/>
            <person name="O'Sullivan O."/>
            <person name="Ritari J."/>
            <person name="Douillard F.P."/>
            <person name="Paul Ross R."/>
            <person name="Yang R."/>
            <person name="Briner A.E."/>
            <person name="Felis G.E."/>
            <person name="de Vos W.M."/>
            <person name="Barrangou R."/>
            <person name="Klaenhammer T.R."/>
            <person name="Caufield P.W."/>
            <person name="Cui Y."/>
            <person name="Zhang H."/>
            <person name="O'Toole P.W."/>
        </authorList>
    </citation>
    <scope>NUCLEOTIDE SEQUENCE [LARGE SCALE GENOMIC DNA]</scope>
    <source>
        <strain evidence="1 2">DSM 18933</strain>
    </source>
</reference>
<evidence type="ECO:0000313" key="2">
    <source>
        <dbReference type="Proteomes" id="UP000051054"/>
    </source>
</evidence>
<accession>A0A0R1WRV2</accession>
<evidence type="ECO:0008006" key="3">
    <source>
        <dbReference type="Google" id="ProtNLM"/>
    </source>
</evidence>
<dbReference type="EMBL" id="AZGD01000005">
    <property type="protein sequence ID" value="KRM20337.1"/>
    <property type="molecule type" value="Genomic_DNA"/>
</dbReference>
<evidence type="ECO:0000313" key="1">
    <source>
        <dbReference type="EMBL" id="KRM20337.1"/>
    </source>
</evidence>
<dbReference type="InterPro" id="IPR038226">
    <property type="entry name" value="LMG18311-like_sf"/>
</dbReference>
<keyword evidence="2" id="KW-1185">Reference proteome</keyword>
<dbReference type="Pfam" id="PF08860">
    <property type="entry name" value="DUF1827"/>
    <property type="match status" value="1"/>
</dbReference>
<name>A0A0R1WRV2_9LACO</name>
<dbReference type="RefSeq" id="WP_420806395.1">
    <property type="nucleotide sequence ID" value="NZ_AZGD01000005.1"/>
</dbReference>
<dbReference type="AlphaFoldDB" id="A0A0R1WRV2"/>